<feature type="domain" description="GH16" evidence="2">
    <location>
        <begin position="10"/>
        <end position="266"/>
    </location>
</feature>
<keyword evidence="3" id="KW-0378">Hydrolase</keyword>
<protein>
    <submittedName>
        <fullName evidence="3">Glycoside hydrolase family 16 protein</fullName>
        <ecNumber evidence="3">3.2.1.-</ecNumber>
    </submittedName>
</protein>
<dbReference type="RefSeq" id="WP_379479739.1">
    <property type="nucleotide sequence ID" value="NZ_JBHLTL010000001.1"/>
</dbReference>
<dbReference type="PROSITE" id="PS51762">
    <property type="entry name" value="GH16_2"/>
    <property type="match status" value="1"/>
</dbReference>
<evidence type="ECO:0000313" key="4">
    <source>
        <dbReference type="Proteomes" id="UP001589943"/>
    </source>
</evidence>
<evidence type="ECO:0000259" key="2">
    <source>
        <dbReference type="PROSITE" id="PS51762"/>
    </source>
</evidence>
<dbReference type="CDD" id="cd08023">
    <property type="entry name" value="GH16_laminarinase_like"/>
    <property type="match status" value="1"/>
</dbReference>
<dbReference type="InterPro" id="IPR013320">
    <property type="entry name" value="ConA-like_dom_sf"/>
</dbReference>
<name>A0ABV6PEH4_9SPHN</name>
<keyword evidence="4" id="KW-1185">Reference proteome</keyword>
<dbReference type="InterPro" id="IPR050546">
    <property type="entry name" value="Glycosyl_Hydrlase_16"/>
</dbReference>
<dbReference type="EMBL" id="JBHLTL010000001">
    <property type="protein sequence ID" value="MFC0588232.1"/>
    <property type="molecule type" value="Genomic_DNA"/>
</dbReference>
<sequence>MAMLTLTLATATSGLPTPRTSPKVRLCGYQLAWSDEFNEASIGNWRLDGKRWTAHTPWAGDFGDALFTDPGPESAFTIRDGHLQITARRRPDGKWTSGLIAAADETGAGTGLTEGYFETRIRMSPGSGTWPAFWLFSLTPRSDPRPKIELDALEYYGHDSSGYYASWKVHVPGNKQRERGELQRIPIVPGLLSARYNTVGILVTRTRITYLFNRAVVWSAARPAELDTPLFPLVNLALGSGYSIRNTPDPSVLSVDYVRLYSPVPRGTAAPCVPDGD</sequence>
<keyword evidence="3" id="KW-0326">Glycosidase</keyword>
<comment type="similarity">
    <text evidence="1">Belongs to the glycosyl hydrolase 16 family.</text>
</comment>
<dbReference type="GO" id="GO:0016798">
    <property type="term" value="F:hydrolase activity, acting on glycosyl bonds"/>
    <property type="evidence" value="ECO:0007669"/>
    <property type="project" value="UniProtKB-KW"/>
</dbReference>
<dbReference type="PANTHER" id="PTHR10963">
    <property type="entry name" value="GLYCOSYL HYDROLASE-RELATED"/>
    <property type="match status" value="1"/>
</dbReference>
<dbReference type="PANTHER" id="PTHR10963:SF55">
    <property type="entry name" value="GLYCOSIDE HYDROLASE FAMILY 16 PROTEIN"/>
    <property type="match status" value="1"/>
</dbReference>
<dbReference type="SUPFAM" id="SSF49899">
    <property type="entry name" value="Concanavalin A-like lectins/glucanases"/>
    <property type="match status" value="1"/>
</dbReference>
<proteinExistence type="inferred from homology"/>
<reference evidence="3 4" key="1">
    <citation type="submission" date="2024-09" db="EMBL/GenBank/DDBJ databases">
        <authorList>
            <person name="Sun Q."/>
            <person name="Mori K."/>
        </authorList>
    </citation>
    <scope>NUCLEOTIDE SEQUENCE [LARGE SCALE GENOMIC DNA]</scope>
    <source>
        <strain evidence="3 4">NCAIM B.02537</strain>
    </source>
</reference>
<comment type="caution">
    <text evidence="3">The sequence shown here is derived from an EMBL/GenBank/DDBJ whole genome shotgun (WGS) entry which is preliminary data.</text>
</comment>
<dbReference type="Gene3D" id="2.60.120.200">
    <property type="match status" value="1"/>
</dbReference>
<accession>A0ABV6PEH4</accession>
<dbReference type="Pfam" id="PF00722">
    <property type="entry name" value="Glyco_hydro_16"/>
    <property type="match status" value="1"/>
</dbReference>
<evidence type="ECO:0000313" key="3">
    <source>
        <dbReference type="EMBL" id="MFC0588232.1"/>
    </source>
</evidence>
<dbReference type="Proteomes" id="UP001589943">
    <property type="component" value="Unassembled WGS sequence"/>
</dbReference>
<dbReference type="InterPro" id="IPR000757">
    <property type="entry name" value="Beta-glucanase-like"/>
</dbReference>
<evidence type="ECO:0000256" key="1">
    <source>
        <dbReference type="ARBA" id="ARBA00006865"/>
    </source>
</evidence>
<gene>
    <name evidence="3" type="ORF">ACFFF7_02270</name>
</gene>
<dbReference type="EC" id="3.2.1.-" evidence="3"/>
<organism evidence="3 4">
    <name type="scientific">Novosphingobium aquiterrae</name>
    <dbReference type="NCBI Taxonomy" id="624388"/>
    <lineage>
        <taxon>Bacteria</taxon>
        <taxon>Pseudomonadati</taxon>
        <taxon>Pseudomonadota</taxon>
        <taxon>Alphaproteobacteria</taxon>
        <taxon>Sphingomonadales</taxon>
        <taxon>Sphingomonadaceae</taxon>
        <taxon>Novosphingobium</taxon>
    </lineage>
</organism>